<sequence length="222" mass="24443">MYRLFSQCGGASERPQRAARLGSSPRCRAVNPLAEHHDGGFTAPAPALHGTARKIASMDTHTFRTKSASLAPAHMPSDVRLQFIDWAKQHGHNPASGAAAFVALQSEVDLDLATRALQLEPGADPRAALREHLAALARQVDVAVQFPPVYTYTAANGLDYRYSLMLVIAEDCVEWTGRVWHDLDYQGMLTGRGQGPRANYTQLARMALEHELDQERPRYVQA</sequence>
<gene>
    <name evidence="2" type="ordered locus">XCV3806</name>
</gene>
<evidence type="ECO:0000313" key="3">
    <source>
        <dbReference type="Proteomes" id="UP000007069"/>
    </source>
</evidence>
<evidence type="ECO:0000313" key="2">
    <source>
        <dbReference type="EMBL" id="CAJ25537.1"/>
    </source>
</evidence>
<feature type="region of interest" description="Disordered" evidence="1">
    <location>
        <begin position="1"/>
        <end position="24"/>
    </location>
</feature>
<dbReference type="eggNOG" id="ENOG5031CF7">
    <property type="taxonomic scope" value="Bacteria"/>
</dbReference>
<dbReference type="AlphaFoldDB" id="Q3BNX6"/>
<name>Q3BNX6_XANE5</name>
<reference evidence="2 3" key="1">
    <citation type="journal article" date="2005" name="J. Bacteriol.">
        <title>Insights into genome plasticity and pathogenicity of the plant pathogenic Bacterium Xanthomonas campestris pv. vesicatoria revealed by the complete genome sequence.</title>
        <authorList>
            <person name="Thieme F."/>
            <person name="Koebnik R."/>
            <person name="Bekel T."/>
            <person name="Berger C."/>
            <person name="Boch J."/>
            <person name="Buettner D."/>
            <person name="Caldana C."/>
            <person name="Gaigalat L."/>
            <person name="Goesmann A."/>
            <person name="Kay S."/>
            <person name="Kirchner O."/>
            <person name="Lanz C."/>
            <person name="Linke B."/>
            <person name="McHardy A.C."/>
            <person name="Meyer F."/>
            <person name="Mittenhuber G."/>
            <person name="Nies D.H."/>
            <person name="Niesbach-Kloesgen U."/>
            <person name="Patschkowski T."/>
            <person name="Rueckert C."/>
            <person name="Rupp O."/>
            <person name="Schneicker S."/>
            <person name="Schuster S.C."/>
            <person name="Vorhoelter F.J."/>
            <person name="Weber E."/>
            <person name="Puehler A."/>
            <person name="Bonas U."/>
            <person name="Bartels D."/>
            <person name="Kaiser O."/>
        </authorList>
    </citation>
    <scope>NUCLEOTIDE SEQUENCE [LARGE SCALE GENOMIC DNA]</scope>
    <source>
        <strain evidence="2 3">85-10</strain>
    </source>
</reference>
<dbReference type="HOGENOM" id="CLU_108534_0_0_6"/>
<organism evidence="3">
    <name type="scientific">Xanthomonas euvesicatoria pv. vesicatoria (strain 85-10)</name>
    <name type="common">Xanthomonas campestris pv. vesicatoria</name>
    <dbReference type="NCBI Taxonomy" id="316273"/>
    <lineage>
        <taxon>Bacteria</taxon>
        <taxon>Pseudomonadati</taxon>
        <taxon>Pseudomonadota</taxon>
        <taxon>Gammaproteobacteria</taxon>
        <taxon>Lysobacterales</taxon>
        <taxon>Lysobacteraceae</taxon>
        <taxon>Xanthomonas</taxon>
    </lineage>
</organism>
<dbReference type="Proteomes" id="UP000007069">
    <property type="component" value="Chromosome"/>
</dbReference>
<dbReference type="STRING" id="456327.BJD11_03605"/>
<protein>
    <submittedName>
        <fullName evidence="2">Uncharacterized protein</fullName>
    </submittedName>
</protein>
<evidence type="ECO:0000256" key="1">
    <source>
        <dbReference type="SAM" id="MobiDB-lite"/>
    </source>
</evidence>
<accession>Q3BNX6</accession>
<proteinExistence type="predicted"/>
<dbReference type="EMBL" id="AM039952">
    <property type="protein sequence ID" value="CAJ25537.1"/>
    <property type="molecule type" value="Genomic_DNA"/>
</dbReference>
<dbReference type="KEGG" id="xcv:XCV3806"/>